<dbReference type="Proteomes" id="UP001344447">
    <property type="component" value="Unassembled WGS sequence"/>
</dbReference>
<keyword evidence="3" id="KW-1185">Reference proteome</keyword>
<feature type="signal peptide" evidence="1">
    <location>
        <begin position="1"/>
        <end position="20"/>
    </location>
</feature>
<feature type="chain" id="PRO_5042905246" description="Lipoprotein" evidence="1">
    <location>
        <begin position="21"/>
        <end position="293"/>
    </location>
</feature>
<dbReference type="AlphaFoldDB" id="A0AAN7TU49"/>
<name>A0AAN7TU49_9MYCE</name>
<dbReference type="EMBL" id="JAVFKY010000003">
    <property type="protein sequence ID" value="KAK5579789.1"/>
    <property type="molecule type" value="Genomic_DNA"/>
</dbReference>
<keyword evidence="1" id="KW-0732">Signal</keyword>
<evidence type="ECO:0008006" key="4">
    <source>
        <dbReference type="Google" id="ProtNLM"/>
    </source>
</evidence>
<evidence type="ECO:0000313" key="2">
    <source>
        <dbReference type="EMBL" id="KAK5579789.1"/>
    </source>
</evidence>
<protein>
    <recommendedName>
        <fullName evidence="4">Lipoprotein</fullName>
    </recommendedName>
</protein>
<dbReference type="PANTHER" id="PTHR33576:SF7">
    <property type="entry name" value="CARBOHYDRATE BINDING DOMAIN-CONTAINING PROTEIN"/>
    <property type="match status" value="1"/>
</dbReference>
<organism evidence="2 3">
    <name type="scientific">Dictyostelium firmibasis</name>
    <dbReference type="NCBI Taxonomy" id="79012"/>
    <lineage>
        <taxon>Eukaryota</taxon>
        <taxon>Amoebozoa</taxon>
        <taxon>Evosea</taxon>
        <taxon>Eumycetozoa</taxon>
        <taxon>Dictyostelia</taxon>
        <taxon>Dictyosteliales</taxon>
        <taxon>Dictyosteliaceae</taxon>
        <taxon>Dictyostelium</taxon>
    </lineage>
</organism>
<accession>A0AAN7TU49</accession>
<comment type="caution">
    <text evidence="2">The sequence shown here is derived from an EMBL/GenBank/DDBJ whole genome shotgun (WGS) entry which is preliminary data.</text>
</comment>
<dbReference type="PROSITE" id="PS51257">
    <property type="entry name" value="PROKAR_LIPOPROTEIN"/>
    <property type="match status" value="1"/>
</dbReference>
<dbReference type="PANTHER" id="PTHR33576">
    <property type="entry name" value="CARBOHYDRATE BINDING DOMAIN-CONTAINING PROTEIN-RELATED"/>
    <property type="match status" value="1"/>
</dbReference>
<proteinExistence type="predicted"/>
<evidence type="ECO:0000256" key="1">
    <source>
        <dbReference type="SAM" id="SignalP"/>
    </source>
</evidence>
<gene>
    <name evidence="2" type="ORF">RB653_009476</name>
</gene>
<sequence>MKLFLCLIFLALSLIGCTKSTQISNQYVNFVAYGDSKCEQLADNGFGYSIAADTCTTFDHYNNTLFTVDNGQISWASYENTYGDEEVCTNPITPTQTYSIGSCISPSVVKFYPNSGVTDKTFYFKLTISSTPYIPPTSYVNSLMGGSCVEENIVALQYVINNTRIYLFGSSNTYLYYCNPSNNYPVFVFCIDHSSQCSPSGNPSPPRCLEIPPFYNSSSDSSYTTACYHQCCSGTCSGTGTGAYTSGGGSYTGEGWVPSETNGNQDVALKNNQNKKATVQTNLPTYYQKSYCS</sequence>
<evidence type="ECO:0000313" key="3">
    <source>
        <dbReference type="Proteomes" id="UP001344447"/>
    </source>
</evidence>
<reference evidence="2 3" key="1">
    <citation type="submission" date="2023-11" db="EMBL/GenBank/DDBJ databases">
        <title>Dfirmibasis_genome.</title>
        <authorList>
            <person name="Edelbroek B."/>
            <person name="Kjellin J."/>
            <person name="Jerlstrom-Hultqvist J."/>
            <person name="Soderbom F."/>
        </authorList>
    </citation>
    <scope>NUCLEOTIDE SEQUENCE [LARGE SCALE GENOMIC DNA]</scope>
    <source>
        <strain evidence="2 3">TNS-C-14</strain>
    </source>
</reference>
<dbReference type="InterPro" id="IPR021837">
    <property type="entry name" value="CfaA/B/C"/>
</dbReference>
<dbReference type="Pfam" id="PF11912">
    <property type="entry name" value="CfaA_B_C"/>
    <property type="match status" value="1"/>
</dbReference>